<dbReference type="Pfam" id="PF00440">
    <property type="entry name" value="TetR_N"/>
    <property type="match status" value="1"/>
</dbReference>
<evidence type="ECO:0000256" key="2">
    <source>
        <dbReference type="PROSITE-ProRule" id="PRU00335"/>
    </source>
</evidence>
<dbReference type="Gene3D" id="1.10.357.10">
    <property type="entry name" value="Tetracycline Repressor, domain 2"/>
    <property type="match status" value="1"/>
</dbReference>
<sequence length="201" mass="20915">MSTTTAQESSGRANQKRRTHAAIVKAAADLMLTGGEVTMPEVAKAALVSEATAYRYFPDLASLLAESMADTLPDPAEAFAALADSADAAVRVAAAAEHLARLVLARAGAVRAMIAATIVRPETATRRPGLRFALIEQALRPWADSADGETLGNLKRDLSVVMGAEALFSLMDMGGLGPEDAVASIVRTATTLTRAALPQGR</sequence>
<feature type="domain" description="HTH tetR-type" evidence="3">
    <location>
        <begin position="17"/>
        <end position="75"/>
    </location>
</feature>
<evidence type="ECO:0000259" key="3">
    <source>
        <dbReference type="PROSITE" id="PS50977"/>
    </source>
</evidence>
<evidence type="ECO:0000313" key="5">
    <source>
        <dbReference type="Proteomes" id="UP000730482"/>
    </source>
</evidence>
<dbReference type="InterPro" id="IPR001647">
    <property type="entry name" value="HTH_TetR"/>
</dbReference>
<organism evidence="4 5">
    <name type="scientific">Catenulispora pinistramenti</name>
    <dbReference type="NCBI Taxonomy" id="2705254"/>
    <lineage>
        <taxon>Bacteria</taxon>
        <taxon>Bacillati</taxon>
        <taxon>Actinomycetota</taxon>
        <taxon>Actinomycetes</taxon>
        <taxon>Catenulisporales</taxon>
        <taxon>Catenulisporaceae</taxon>
        <taxon>Catenulispora</taxon>
    </lineage>
</organism>
<accession>A0ABS5L5D0</accession>
<dbReference type="PROSITE" id="PS50977">
    <property type="entry name" value="HTH_TETR_2"/>
    <property type="match status" value="1"/>
</dbReference>
<dbReference type="RefSeq" id="WP_212019744.1">
    <property type="nucleotide sequence ID" value="NZ_JAAFYZ010000246.1"/>
</dbReference>
<reference evidence="4 5" key="1">
    <citation type="submission" date="2020-02" db="EMBL/GenBank/DDBJ databases">
        <title>Acidophilic actinobacteria isolated from forest soil.</title>
        <authorList>
            <person name="Golinska P."/>
        </authorList>
    </citation>
    <scope>NUCLEOTIDE SEQUENCE [LARGE SCALE GENOMIC DNA]</scope>
    <source>
        <strain evidence="4 5">NL8</strain>
    </source>
</reference>
<dbReference type="InterPro" id="IPR009057">
    <property type="entry name" value="Homeodomain-like_sf"/>
</dbReference>
<evidence type="ECO:0000313" key="4">
    <source>
        <dbReference type="EMBL" id="MBS2553320.1"/>
    </source>
</evidence>
<dbReference type="EMBL" id="JAAFYZ010000246">
    <property type="protein sequence ID" value="MBS2553320.1"/>
    <property type="molecule type" value="Genomic_DNA"/>
</dbReference>
<name>A0ABS5L5D0_9ACTN</name>
<dbReference type="SUPFAM" id="SSF46689">
    <property type="entry name" value="Homeodomain-like"/>
    <property type="match status" value="1"/>
</dbReference>
<comment type="caution">
    <text evidence="4">The sequence shown here is derived from an EMBL/GenBank/DDBJ whole genome shotgun (WGS) entry which is preliminary data.</text>
</comment>
<dbReference type="Proteomes" id="UP000730482">
    <property type="component" value="Unassembled WGS sequence"/>
</dbReference>
<keyword evidence="1 2" id="KW-0238">DNA-binding</keyword>
<keyword evidence="5" id="KW-1185">Reference proteome</keyword>
<evidence type="ECO:0000256" key="1">
    <source>
        <dbReference type="ARBA" id="ARBA00023125"/>
    </source>
</evidence>
<protein>
    <submittedName>
        <fullName evidence="4">TetR/AcrR family transcriptional regulator</fullName>
    </submittedName>
</protein>
<gene>
    <name evidence="4" type="ORF">KGQ19_41345</name>
</gene>
<proteinExistence type="predicted"/>
<feature type="DNA-binding region" description="H-T-H motif" evidence="2">
    <location>
        <begin position="38"/>
        <end position="57"/>
    </location>
</feature>